<comment type="pathway">
    <text evidence="3">Mycotoxin biosynthesis.</text>
</comment>
<evidence type="ECO:0000256" key="1">
    <source>
        <dbReference type="ARBA" id="ARBA00004443"/>
    </source>
</evidence>
<evidence type="ECO:0000256" key="19">
    <source>
        <dbReference type="ARBA" id="ARBA00047872"/>
    </source>
</evidence>
<evidence type="ECO:0000256" key="9">
    <source>
        <dbReference type="ARBA" id="ARBA00022679"/>
    </source>
</evidence>
<keyword evidence="9" id="KW-0808">Transferase</keyword>
<feature type="region of interest" description="Disordered" evidence="22">
    <location>
        <begin position="507"/>
        <end position="608"/>
    </location>
</feature>
<dbReference type="UniPathway" id="UPA00705"/>
<keyword evidence="15" id="KW-0809">Transit peptide</keyword>
<evidence type="ECO:0000256" key="16">
    <source>
        <dbReference type="ARBA" id="ARBA00023004"/>
    </source>
</evidence>
<dbReference type="GO" id="GO:0004072">
    <property type="term" value="F:aspartate kinase activity"/>
    <property type="evidence" value="ECO:0007669"/>
    <property type="project" value="UniProtKB-EC"/>
</dbReference>
<protein>
    <recommendedName>
        <fullName evidence="20">Aspartate kinase FUB3</fullName>
        <ecNumber evidence="6">2.7.2.4</ecNumber>
    </recommendedName>
    <alternativeName>
        <fullName evidence="21">Fusaric acid biosynthesis protein 3</fullName>
    </alternativeName>
</protein>
<feature type="region of interest" description="Disordered" evidence="22">
    <location>
        <begin position="662"/>
        <end position="734"/>
    </location>
</feature>
<dbReference type="FunFam" id="3.30.2130.10:FF:000001">
    <property type="entry name" value="Bifunctional aspartokinase/homoserine dehydrogenase"/>
    <property type="match status" value="1"/>
</dbReference>
<dbReference type="InterPro" id="IPR001048">
    <property type="entry name" value="Asp/Glu/Uridylate_kinase"/>
</dbReference>
<accession>A0A0G4MDP6</accession>
<keyword evidence="7" id="KW-0597">Phosphoprotein</keyword>
<evidence type="ECO:0000313" key="24">
    <source>
        <dbReference type="EMBL" id="CRK32362.1"/>
    </source>
</evidence>
<dbReference type="CDD" id="cd04934">
    <property type="entry name" value="ACT_AK-Hom3_1"/>
    <property type="match status" value="1"/>
</dbReference>
<proteinExistence type="inferred from homology"/>
<feature type="region of interest" description="Disordered" evidence="22">
    <location>
        <begin position="964"/>
        <end position="987"/>
    </location>
</feature>
<feature type="compositionally biased region" description="Polar residues" evidence="22">
    <location>
        <begin position="1048"/>
        <end position="1061"/>
    </location>
</feature>
<dbReference type="InterPro" id="IPR054352">
    <property type="entry name" value="ACT_Aspartokinase"/>
</dbReference>
<dbReference type="GO" id="GO:0005524">
    <property type="term" value="F:ATP binding"/>
    <property type="evidence" value="ECO:0007669"/>
    <property type="project" value="UniProtKB-KW"/>
</dbReference>
<dbReference type="InterPro" id="IPR018042">
    <property type="entry name" value="Aspartate_kinase_CS"/>
</dbReference>
<dbReference type="Pfam" id="PF22468">
    <property type="entry name" value="ACT_9"/>
    <property type="match status" value="1"/>
</dbReference>
<dbReference type="InterPro" id="IPR036393">
    <property type="entry name" value="AceGlu_kinase-like_sf"/>
</dbReference>
<evidence type="ECO:0000256" key="8">
    <source>
        <dbReference type="ARBA" id="ARBA00022617"/>
    </source>
</evidence>
<comment type="subcellular location">
    <subcellularLocation>
        <location evidence="1">Mitochondrion inner membrane</location>
        <topology evidence="1">Peripheral membrane protein</topology>
        <orientation evidence="1">Matrix side</orientation>
    </subcellularLocation>
</comment>
<keyword evidence="17" id="KW-0496">Mitochondrion</keyword>
<keyword evidence="16" id="KW-0408">Iron</keyword>
<evidence type="ECO:0000256" key="6">
    <source>
        <dbReference type="ARBA" id="ARBA00013059"/>
    </source>
</evidence>
<evidence type="ECO:0000256" key="5">
    <source>
        <dbReference type="ARBA" id="ARBA00010122"/>
    </source>
</evidence>
<evidence type="ECO:0000256" key="18">
    <source>
        <dbReference type="ARBA" id="ARBA00023136"/>
    </source>
</evidence>
<dbReference type="GO" id="GO:0009089">
    <property type="term" value="P:lysine biosynthetic process via diaminopimelate"/>
    <property type="evidence" value="ECO:0007669"/>
    <property type="project" value="TreeGrafter"/>
</dbReference>
<feature type="compositionally biased region" description="Basic and acidic residues" evidence="22">
    <location>
        <begin position="912"/>
        <end position="925"/>
    </location>
</feature>
<dbReference type="GO" id="GO:0071266">
    <property type="term" value="P:'de novo' L-methionine biosynthetic process"/>
    <property type="evidence" value="ECO:0007669"/>
    <property type="project" value="UniProtKB-ARBA"/>
</dbReference>
<organism evidence="24 25">
    <name type="scientific">Verticillium longisporum</name>
    <name type="common">Verticillium dahliae var. longisporum</name>
    <dbReference type="NCBI Taxonomy" id="100787"/>
    <lineage>
        <taxon>Eukaryota</taxon>
        <taxon>Fungi</taxon>
        <taxon>Dikarya</taxon>
        <taxon>Ascomycota</taxon>
        <taxon>Pezizomycotina</taxon>
        <taxon>Sordariomycetes</taxon>
        <taxon>Hypocreomycetidae</taxon>
        <taxon>Glomerellales</taxon>
        <taxon>Plectosphaerellaceae</taxon>
        <taxon>Verticillium</taxon>
    </lineage>
</organism>
<evidence type="ECO:0000256" key="4">
    <source>
        <dbReference type="ARBA" id="ARBA00007972"/>
    </source>
</evidence>
<keyword evidence="11" id="KW-0547">Nucleotide-binding</keyword>
<dbReference type="GO" id="GO:0005829">
    <property type="term" value="C:cytosol"/>
    <property type="evidence" value="ECO:0007669"/>
    <property type="project" value="TreeGrafter"/>
</dbReference>
<evidence type="ECO:0000313" key="25">
    <source>
        <dbReference type="Proteomes" id="UP000044602"/>
    </source>
</evidence>
<evidence type="ECO:0000256" key="17">
    <source>
        <dbReference type="ARBA" id="ARBA00023128"/>
    </source>
</evidence>
<dbReference type="GO" id="GO:0009088">
    <property type="term" value="P:threonine biosynthetic process"/>
    <property type="evidence" value="ECO:0007669"/>
    <property type="project" value="UniProtKB-ARBA"/>
</dbReference>
<feature type="compositionally biased region" description="Polar residues" evidence="22">
    <location>
        <begin position="518"/>
        <end position="531"/>
    </location>
</feature>
<sequence length="1311" mass="142013">MGGQLAGNASNYGWVVQKFGGTSVGKFPDKIAKDIVKANLSEHRVVVVCSARSTGKKAEGTTSRLLGIYNKLKGIAAATNDEDVQNELMEEAKSLISDISSEHVLAVHNFIRNEDLQNALSQQIKDECQELTEYIVAAKRFNLEVNARSKDRVISFGEKLSCRFMAILLQDQGVASEYVDLSDVFHYDATARLGVSFYQEATALLNKKILACEDRVPVVTGFFGNVPGSLIDGDIGRGYTDLCAALCAVGIRADELQVWKEVDGIFTADPSKVPTARLLPSITPSEAAELTFYGSEVIHHLTMDQVIHANPPIPIRIKNVKNPTGVGTIVVPDPVLAAGHQIQRHAWSDPARLKKPKRPTAVTIKDKISVINVHSNKRSISHGFFAKVFSILDRHQVSVDLISTSEVHVSMAIHVGNSEPGQFDKARLELEDCGDVSILHDMAILSLVGAEMKNMVGIAGRMFSTLGEHQVNLEMISQGASEINISCAHTTWEGCTMPRSSRVIGSELKTSNRRLRSSGRTATRPPTNNQAEARPQTCAASTDDSLARTILSQHLGKSDDPRGHEQGNRSPPGSPSMPSRPGELPVESDSVRNTDHDPEQIDSQGSEEGDFWPIVGIVKERRRNKKLSYLVRWASDPQTGQEFPLQWISAEGVTEAAIEEWESEKAQAQNQKTRARKTTTTNKSTSRTSVVATAATTTAETPIASPQSVDSSQEVLPANRRKRPRPLDSRARSSSVADFLPGLTADDVRASKRPRLSVDLSSLPSSEAYTPEASDNFERPNTSSIFVELPSKAAIDTSQYHSFPESSQQTANSHSQSLSALEELDAQITLEPAFQSQETIPDSQDWLDDTQTGSSSQALSVSQTVPRPRFEVPDSQKDSSLEKSIVPSQSLVDPSTGDASRTLDPEIPSHQPDIEDTREQADEQHSSLNELVEESHKPASPKFFSQPDFGFDLELIASSTLDSREVVPESSSGAPLPLTQPQEQLESAGSHALTVVEVPQSQDVLTEQAAQIDPAQASIAVSQVTCDSSSPDNVVPDSVVRRAICSDPETSSSRPANSSKMSGVAPDEDDPVALLLDAAAGQQNAESSAPISEFPDVNDLFDFIGSSNRTKLPAEDVNQEMTDSGETETILPGAVPVANDILLSAPEPASLPLMPVMDELQGVVNESDLEIATSTDMSGALLQPEPVPEVFPATISPSEISRTIEPESLMQGPLEPPTMSIEAVDPEITSSPSSEVPVSGQYLVTLPLPANMKEAARRVNDFATAVRVFEGVKAKVENKGQYEQYLAELKPLREELGLSLKEDIYPEQQQQ</sequence>
<evidence type="ECO:0000256" key="22">
    <source>
        <dbReference type="SAM" id="MobiDB-lite"/>
    </source>
</evidence>
<evidence type="ECO:0000259" key="23">
    <source>
        <dbReference type="PROSITE" id="PS51671"/>
    </source>
</evidence>
<evidence type="ECO:0000256" key="20">
    <source>
        <dbReference type="ARBA" id="ARBA00073087"/>
    </source>
</evidence>
<dbReference type="EMBL" id="CVQH01022083">
    <property type="protein sequence ID" value="CRK32362.1"/>
    <property type="molecule type" value="Genomic_DNA"/>
</dbReference>
<feature type="compositionally biased region" description="Polar residues" evidence="22">
    <location>
        <begin position="849"/>
        <end position="865"/>
    </location>
</feature>
<feature type="region of interest" description="Disordered" evidence="22">
    <location>
        <begin position="837"/>
        <end position="943"/>
    </location>
</feature>
<dbReference type="Pfam" id="PF02284">
    <property type="entry name" value="COX5A"/>
    <property type="match status" value="1"/>
</dbReference>
<feature type="compositionally biased region" description="Polar residues" evidence="22">
    <location>
        <begin position="969"/>
        <end position="987"/>
    </location>
</feature>
<dbReference type="Pfam" id="PF00696">
    <property type="entry name" value="AA_kinase"/>
    <property type="match status" value="1"/>
</dbReference>
<dbReference type="GO" id="GO:0006123">
    <property type="term" value="P:mitochondrial electron transport, cytochrome c to oxygen"/>
    <property type="evidence" value="ECO:0007669"/>
    <property type="project" value="InterPro"/>
</dbReference>
<dbReference type="SUPFAM" id="SSF55021">
    <property type="entry name" value="ACT-like"/>
    <property type="match status" value="2"/>
</dbReference>
<feature type="compositionally biased region" description="Basic and acidic residues" evidence="22">
    <location>
        <begin position="589"/>
        <end position="599"/>
    </location>
</feature>
<evidence type="ECO:0000256" key="11">
    <source>
        <dbReference type="ARBA" id="ARBA00022741"/>
    </source>
</evidence>
<keyword evidence="8" id="KW-0349">Heme</keyword>
<evidence type="ECO:0000256" key="3">
    <source>
        <dbReference type="ARBA" id="ARBA00004685"/>
    </source>
</evidence>
<comment type="similarity">
    <text evidence="5">Belongs to the aspartokinase family.</text>
</comment>
<name>A0A0G4MDP6_VERLO</name>
<dbReference type="Gene3D" id="3.40.1160.10">
    <property type="entry name" value="Acetylglutamate kinase-like"/>
    <property type="match status" value="1"/>
</dbReference>
<dbReference type="GO" id="GO:0045277">
    <property type="term" value="C:respiratory chain complex IV"/>
    <property type="evidence" value="ECO:0007669"/>
    <property type="project" value="InterPro"/>
</dbReference>
<dbReference type="NCBIfam" id="TIGR00657">
    <property type="entry name" value="asp_kinases"/>
    <property type="match status" value="1"/>
</dbReference>
<dbReference type="EC" id="2.7.2.4" evidence="6"/>
<dbReference type="SUPFAM" id="SSF48479">
    <property type="entry name" value="Cytochrome c oxidase subunit E"/>
    <property type="match status" value="1"/>
</dbReference>
<keyword evidence="18" id="KW-0472">Membrane</keyword>
<feature type="domain" description="ACT" evidence="23">
    <location>
        <begin position="447"/>
        <end position="520"/>
    </location>
</feature>
<dbReference type="Proteomes" id="UP000044602">
    <property type="component" value="Unassembled WGS sequence"/>
</dbReference>
<evidence type="ECO:0000256" key="15">
    <source>
        <dbReference type="ARBA" id="ARBA00022946"/>
    </source>
</evidence>
<keyword evidence="25" id="KW-1185">Reference proteome</keyword>
<comment type="similarity">
    <text evidence="4">Belongs to the cytochrome c oxidase subunit 5A family.</text>
</comment>
<feature type="compositionally biased region" description="Polar residues" evidence="22">
    <location>
        <begin position="886"/>
        <end position="899"/>
    </location>
</feature>
<dbReference type="PROSITE" id="PS00324">
    <property type="entry name" value="ASPARTOKINASE"/>
    <property type="match status" value="1"/>
</dbReference>
<feature type="compositionally biased region" description="Basic and acidic residues" evidence="22">
    <location>
        <begin position="556"/>
        <end position="567"/>
    </location>
</feature>
<dbReference type="GO" id="GO:0046872">
    <property type="term" value="F:metal ion binding"/>
    <property type="evidence" value="ECO:0007669"/>
    <property type="project" value="UniProtKB-KW"/>
</dbReference>
<evidence type="ECO:0000256" key="12">
    <source>
        <dbReference type="ARBA" id="ARBA00022777"/>
    </source>
</evidence>
<dbReference type="Gene3D" id="2.40.50.40">
    <property type="match status" value="1"/>
</dbReference>
<dbReference type="SUPFAM" id="SSF53633">
    <property type="entry name" value="Carbamate kinase-like"/>
    <property type="match status" value="1"/>
</dbReference>
<dbReference type="Gene3D" id="3.30.70.260">
    <property type="match status" value="2"/>
</dbReference>
<reference evidence="24 25" key="1">
    <citation type="submission" date="2015-05" db="EMBL/GenBank/DDBJ databases">
        <authorList>
            <person name="Wang D.B."/>
            <person name="Wang M."/>
        </authorList>
    </citation>
    <scope>NUCLEOTIDE SEQUENCE [LARGE SCALE GENOMIC DNA]</scope>
    <source>
        <strain evidence="24">VL1</strain>
    </source>
</reference>
<dbReference type="STRING" id="100787.A0A0G4MDP6"/>
<comment type="catalytic activity">
    <reaction evidence="19">
        <text>L-aspartate + ATP = 4-phospho-L-aspartate + ADP</text>
        <dbReference type="Rhea" id="RHEA:23776"/>
        <dbReference type="ChEBI" id="CHEBI:29991"/>
        <dbReference type="ChEBI" id="CHEBI:30616"/>
        <dbReference type="ChEBI" id="CHEBI:57535"/>
        <dbReference type="ChEBI" id="CHEBI:456216"/>
        <dbReference type="EC" id="2.7.2.4"/>
    </reaction>
</comment>
<dbReference type="PROSITE" id="PS51671">
    <property type="entry name" value="ACT"/>
    <property type="match status" value="1"/>
</dbReference>
<dbReference type="InterPro" id="IPR045865">
    <property type="entry name" value="ACT-like_dom_sf"/>
</dbReference>
<keyword evidence="12" id="KW-0418">Kinase</keyword>
<evidence type="ECO:0000256" key="13">
    <source>
        <dbReference type="ARBA" id="ARBA00022792"/>
    </source>
</evidence>
<dbReference type="PANTHER" id="PTHR21499">
    <property type="entry name" value="ASPARTATE KINASE"/>
    <property type="match status" value="1"/>
</dbReference>
<evidence type="ECO:0000256" key="7">
    <source>
        <dbReference type="ARBA" id="ARBA00022553"/>
    </source>
</evidence>
<keyword evidence="14" id="KW-0067">ATP-binding</keyword>
<evidence type="ECO:0000256" key="10">
    <source>
        <dbReference type="ARBA" id="ARBA00022723"/>
    </source>
</evidence>
<dbReference type="InterPro" id="IPR003204">
    <property type="entry name" value="Cyt_c_oxidase_su5A/6"/>
</dbReference>
<evidence type="ECO:0000256" key="2">
    <source>
        <dbReference type="ARBA" id="ARBA00004673"/>
    </source>
</evidence>
<dbReference type="GO" id="GO:0005743">
    <property type="term" value="C:mitochondrial inner membrane"/>
    <property type="evidence" value="ECO:0007669"/>
    <property type="project" value="UniProtKB-SubCell"/>
</dbReference>
<dbReference type="FunFam" id="3.40.1160.10:FF:000023">
    <property type="entry name" value="Probable aspartokinase"/>
    <property type="match status" value="1"/>
</dbReference>
<evidence type="ECO:0000256" key="14">
    <source>
        <dbReference type="ARBA" id="ARBA00022840"/>
    </source>
</evidence>
<dbReference type="Gene3D" id="1.25.40.40">
    <property type="entry name" value="Cytochrome c oxidase, subunit Va/VI"/>
    <property type="match status" value="1"/>
</dbReference>
<feature type="region of interest" description="Disordered" evidence="22">
    <location>
        <begin position="1046"/>
        <end position="1066"/>
    </location>
</feature>
<feature type="compositionally biased region" description="Basic and acidic residues" evidence="22">
    <location>
        <begin position="868"/>
        <end position="881"/>
    </location>
</feature>
<dbReference type="InterPro" id="IPR002912">
    <property type="entry name" value="ACT_dom"/>
</dbReference>
<dbReference type="PANTHER" id="PTHR21499:SF59">
    <property type="entry name" value="ASPARTOKINASE"/>
    <property type="match status" value="1"/>
</dbReference>
<dbReference type="InterPro" id="IPR001341">
    <property type="entry name" value="Asp_kinase"/>
</dbReference>
<comment type="pathway">
    <text evidence="2">Energy metabolism; oxidative phosphorylation.</text>
</comment>
<keyword evidence="13" id="KW-0999">Mitochondrion inner membrane</keyword>
<keyword evidence="10" id="KW-0479">Metal-binding</keyword>
<dbReference type="GO" id="GO:0009090">
    <property type="term" value="P:homoserine biosynthetic process"/>
    <property type="evidence" value="ECO:0007669"/>
    <property type="project" value="TreeGrafter"/>
</dbReference>
<evidence type="ECO:0000256" key="21">
    <source>
        <dbReference type="ARBA" id="ARBA00083304"/>
    </source>
</evidence>
<feature type="compositionally biased region" description="Low complexity" evidence="22">
    <location>
        <begin position="678"/>
        <end position="705"/>
    </location>
</feature>
<gene>
    <name evidence="24" type="ORF">BN1708_005751</name>
</gene>
<dbReference type="InterPro" id="IPR036545">
    <property type="entry name" value="Cyt_c_oxidase_su5A/6_sf"/>
</dbReference>